<protein>
    <submittedName>
        <fullName evidence="2">Chromosome partitioning protein ParB</fullName>
    </submittedName>
</protein>
<gene>
    <name evidence="2" type="ORF">L1F33_14565</name>
</gene>
<dbReference type="Proteomes" id="UP001065265">
    <property type="component" value="Plasmid unnamed"/>
</dbReference>
<feature type="region of interest" description="Disordered" evidence="1">
    <location>
        <begin position="14"/>
        <end position="40"/>
    </location>
</feature>
<evidence type="ECO:0000313" key="3">
    <source>
        <dbReference type="Proteomes" id="UP001065265"/>
    </source>
</evidence>
<dbReference type="EMBL" id="CP092472">
    <property type="protein sequence ID" value="UVI40877.1"/>
    <property type="molecule type" value="Genomic_DNA"/>
</dbReference>
<keyword evidence="2" id="KW-0614">Plasmid</keyword>
<organism evidence="2 3">
    <name type="scientific">Qipengyuania spongiae</name>
    <dbReference type="NCBI Taxonomy" id="2909673"/>
    <lineage>
        <taxon>Bacteria</taxon>
        <taxon>Pseudomonadati</taxon>
        <taxon>Pseudomonadota</taxon>
        <taxon>Alphaproteobacteria</taxon>
        <taxon>Sphingomonadales</taxon>
        <taxon>Erythrobacteraceae</taxon>
        <taxon>Qipengyuania</taxon>
    </lineage>
</organism>
<geneLocation type="plasmid" evidence="2 3">
    <name>unnamed</name>
</geneLocation>
<proteinExistence type="predicted"/>
<reference evidence="2" key="1">
    <citation type="submission" date="2022-02" db="EMBL/GenBank/DDBJ databases">
        <title>Qipengyuania spongiae sp. nov., isolated from marine sponge.</title>
        <authorList>
            <person name="Li Z."/>
            <person name="Zhang M."/>
        </authorList>
    </citation>
    <scope>NUCLEOTIDE SEQUENCE</scope>
    <source>
        <strain evidence="2">PHS-Z21</strain>
        <plasmid evidence="2">unnamed</plasmid>
    </source>
</reference>
<evidence type="ECO:0000313" key="2">
    <source>
        <dbReference type="EMBL" id="UVI40877.1"/>
    </source>
</evidence>
<evidence type="ECO:0000256" key="1">
    <source>
        <dbReference type="SAM" id="MobiDB-lite"/>
    </source>
</evidence>
<accession>A0ABY5T250</accession>
<sequence>MAQKDYLAALLSDEDAKETSSGAVNTHVAAPAPSPTPRIRSTTLLGRESALARIASGEVKQVTQVQLDPARVRVWSGNARSYEHLTEANCRELIDAIIAEGGRR</sequence>
<keyword evidence="3" id="KW-1185">Reference proteome</keyword>
<feature type="non-terminal residue" evidence="2">
    <location>
        <position position="104"/>
    </location>
</feature>
<name>A0ABY5T250_9SPHN</name>